<organism evidence="2 3">
    <name type="scientific">Hymenobacter guriensis</name>
    <dbReference type="NCBI Taxonomy" id="2793065"/>
    <lineage>
        <taxon>Bacteria</taxon>
        <taxon>Pseudomonadati</taxon>
        <taxon>Bacteroidota</taxon>
        <taxon>Cytophagia</taxon>
        <taxon>Cytophagales</taxon>
        <taxon>Hymenobacteraceae</taxon>
        <taxon>Hymenobacter</taxon>
    </lineage>
</organism>
<evidence type="ECO:0000313" key="2">
    <source>
        <dbReference type="EMBL" id="MBG8552329.1"/>
    </source>
</evidence>
<name>A0ABS0KYQ0_9BACT</name>
<evidence type="ECO:0008006" key="4">
    <source>
        <dbReference type="Google" id="ProtNLM"/>
    </source>
</evidence>
<gene>
    <name evidence="2" type="ORF">I5L79_02165</name>
</gene>
<dbReference type="Proteomes" id="UP000601099">
    <property type="component" value="Unassembled WGS sequence"/>
</dbReference>
<evidence type="ECO:0000313" key="3">
    <source>
        <dbReference type="Proteomes" id="UP000601099"/>
    </source>
</evidence>
<proteinExistence type="predicted"/>
<keyword evidence="3" id="KW-1185">Reference proteome</keyword>
<feature type="region of interest" description="Disordered" evidence="1">
    <location>
        <begin position="154"/>
        <end position="184"/>
    </location>
</feature>
<protein>
    <recommendedName>
        <fullName evidence="4">Myb-like domain-containing protein</fullName>
    </recommendedName>
</protein>
<dbReference type="EMBL" id="JADWYK010000001">
    <property type="protein sequence ID" value="MBG8552329.1"/>
    <property type="molecule type" value="Genomic_DNA"/>
</dbReference>
<dbReference type="RefSeq" id="WP_196953368.1">
    <property type="nucleotide sequence ID" value="NZ_JADWYK010000001.1"/>
</dbReference>
<comment type="caution">
    <text evidence="2">The sequence shown here is derived from an EMBL/GenBank/DDBJ whole genome shotgun (WGS) entry which is preliminary data.</text>
</comment>
<evidence type="ECO:0000256" key="1">
    <source>
        <dbReference type="SAM" id="MobiDB-lite"/>
    </source>
</evidence>
<reference evidence="2 3" key="1">
    <citation type="submission" date="2020-11" db="EMBL/GenBank/DDBJ databases">
        <title>Hymenobacter sp.</title>
        <authorList>
            <person name="Kim M.K."/>
        </authorList>
    </citation>
    <scope>NUCLEOTIDE SEQUENCE [LARGE SCALE GENOMIC DNA]</scope>
    <source>
        <strain evidence="2 3">BT594</strain>
    </source>
</reference>
<accession>A0ABS0KYQ0</accession>
<sequence>MKRPAYKPWSETERATLIALYSTHGPDHVASVLERPRQGVRQQAMRLKLSFQPTPEQREEYARNAAEVRWAGHAKPEKTKAPCGRPTAFTPEVEAILRRVWPTATVVEAIEATGLSKTRLNIHATRLGLGRIGQARRKVKEVKEVKVKAPKPVKEAPGFRTTDFRSAGKKAPKPEPPKRGYHYPMNSPQYKEWEASLYEGRQAVSFIDSMNRPTTIYRKVA</sequence>